<dbReference type="GO" id="GO:0016020">
    <property type="term" value="C:membrane"/>
    <property type="evidence" value="ECO:0007669"/>
    <property type="project" value="InterPro"/>
</dbReference>
<dbReference type="GO" id="GO:0005230">
    <property type="term" value="F:extracellular ligand-gated monoatomic ion channel activity"/>
    <property type="evidence" value="ECO:0007669"/>
    <property type="project" value="InterPro"/>
</dbReference>
<keyword evidence="1" id="KW-0732">Signal</keyword>
<protein>
    <recommendedName>
        <fullName evidence="4">Neurotransmitter-gated ion-channel ligand-binding domain-containing protein</fullName>
    </recommendedName>
</protein>
<sequence>MLYSIQSVLLEIILSAAVSSNTCATTNETKAQDLAYVLMQNYSRNALPDPSPVEVVVEITIQDISDISAITGTFVIDFWIMRYGWTRGYSLLQSTRAGRISRWTTTWSRSFGELLSIRYVFLTNGVRTHENVSLLVTY</sequence>
<dbReference type="InterPro" id="IPR036734">
    <property type="entry name" value="Neur_chan_lig-bd_sf"/>
</dbReference>
<proteinExistence type="predicted"/>
<gene>
    <name evidence="2" type="ORF">L596_005386</name>
</gene>
<evidence type="ECO:0008006" key="4">
    <source>
        <dbReference type="Google" id="ProtNLM"/>
    </source>
</evidence>
<reference evidence="2 3" key="1">
    <citation type="journal article" date="2015" name="Genome Biol.">
        <title>Comparative genomics of Steinernema reveals deeply conserved gene regulatory networks.</title>
        <authorList>
            <person name="Dillman A.R."/>
            <person name="Macchietto M."/>
            <person name="Porter C.F."/>
            <person name="Rogers A."/>
            <person name="Williams B."/>
            <person name="Antoshechkin I."/>
            <person name="Lee M.M."/>
            <person name="Goodwin Z."/>
            <person name="Lu X."/>
            <person name="Lewis E.E."/>
            <person name="Goodrich-Blair H."/>
            <person name="Stock S.P."/>
            <person name="Adams B.J."/>
            <person name="Sternberg P.W."/>
            <person name="Mortazavi A."/>
        </authorList>
    </citation>
    <scope>NUCLEOTIDE SEQUENCE [LARGE SCALE GENOMIC DNA]</scope>
    <source>
        <strain evidence="2 3">ALL</strain>
    </source>
</reference>
<comment type="caution">
    <text evidence="2">The sequence shown here is derived from an EMBL/GenBank/DDBJ whole genome shotgun (WGS) entry which is preliminary data.</text>
</comment>
<accession>A0A4U8V0F6</accession>
<reference evidence="2 3" key="2">
    <citation type="journal article" date="2019" name="G3 (Bethesda)">
        <title>Hybrid Assembly of the Genome of the Entomopathogenic Nematode Steinernema carpocapsae Identifies the X-Chromosome.</title>
        <authorList>
            <person name="Serra L."/>
            <person name="Macchietto M."/>
            <person name="Macias-Munoz A."/>
            <person name="McGill C.J."/>
            <person name="Rodriguez I.M."/>
            <person name="Rodriguez B."/>
            <person name="Murad R."/>
            <person name="Mortazavi A."/>
        </authorList>
    </citation>
    <scope>NUCLEOTIDE SEQUENCE [LARGE SCALE GENOMIC DNA]</scope>
    <source>
        <strain evidence="2 3">ALL</strain>
    </source>
</reference>
<evidence type="ECO:0000313" key="2">
    <source>
        <dbReference type="EMBL" id="TMS38729.1"/>
    </source>
</evidence>
<feature type="signal peptide" evidence="1">
    <location>
        <begin position="1"/>
        <end position="24"/>
    </location>
</feature>
<feature type="chain" id="PRO_5020420544" description="Neurotransmitter-gated ion-channel ligand-binding domain-containing protein" evidence="1">
    <location>
        <begin position="25"/>
        <end position="138"/>
    </location>
</feature>
<dbReference type="AlphaFoldDB" id="A0A4U8V0F6"/>
<dbReference type="EMBL" id="CM016762">
    <property type="protein sequence ID" value="TMS38729.1"/>
    <property type="molecule type" value="Genomic_DNA"/>
</dbReference>
<dbReference type="EMBL" id="AZBU02000001">
    <property type="protein sequence ID" value="TMS38729.1"/>
    <property type="molecule type" value="Genomic_DNA"/>
</dbReference>
<dbReference type="SUPFAM" id="SSF63712">
    <property type="entry name" value="Nicotinic receptor ligand binding domain-like"/>
    <property type="match status" value="1"/>
</dbReference>
<keyword evidence="3" id="KW-1185">Reference proteome</keyword>
<dbReference type="Gene3D" id="2.70.170.10">
    <property type="entry name" value="Neurotransmitter-gated ion-channel ligand-binding domain"/>
    <property type="match status" value="1"/>
</dbReference>
<evidence type="ECO:0000313" key="3">
    <source>
        <dbReference type="Proteomes" id="UP000298663"/>
    </source>
</evidence>
<dbReference type="OrthoDB" id="407674at2759"/>
<organism evidence="2 3">
    <name type="scientific">Steinernema carpocapsae</name>
    <name type="common">Entomopathogenic nematode</name>
    <dbReference type="NCBI Taxonomy" id="34508"/>
    <lineage>
        <taxon>Eukaryota</taxon>
        <taxon>Metazoa</taxon>
        <taxon>Ecdysozoa</taxon>
        <taxon>Nematoda</taxon>
        <taxon>Chromadorea</taxon>
        <taxon>Rhabditida</taxon>
        <taxon>Tylenchina</taxon>
        <taxon>Panagrolaimomorpha</taxon>
        <taxon>Strongyloidoidea</taxon>
        <taxon>Steinernematidae</taxon>
        <taxon>Steinernema</taxon>
    </lineage>
</organism>
<name>A0A4U8V0F6_STECR</name>
<evidence type="ECO:0000256" key="1">
    <source>
        <dbReference type="SAM" id="SignalP"/>
    </source>
</evidence>
<dbReference type="Proteomes" id="UP000298663">
    <property type="component" value="Chromosome X"/>
</dbReference>